<dbReference type="Pfam" id="PF02852">
    <property type="entry name" value="Pyr_redox_dim"/>
    <property type="match status" value="1"/>
</dbReference>
<dbReference type="EC" id="1.8.1.4" evidence="2 14"/>
<evidence type="ECO:0000256" key="2">
    <source>
        <dbReference type="ARBA" id="ARBA00012608"/>
    </source>
</evidence>
<dbReference type="SUPFAM" id="SSF55424">
    <property type="entry name" value="FAD/NAD-linked reductases, dimerisation (C-terminal) domain"/>
    <property type="match status" value="1"/>
</dbReference>
<dbReference type="Gene3D" id="3.50.50.60">
    <property type="entry name" value="FAD/NAD(P)-binding domain"/>
    <property type="match status" value="2"/>
</dbReference>
<dbReference type="PIRSF" id="PIRSF000350">
    <property type="entry name" value="Mercury_reductase_MerA"/>
    <property type="match status" value="1"/>
</dbReference>
<feature type="disulfide bond" description="Redox-active" evidence="13">
    <location>
        <begin position="41"/>
        <end position="46"/>
    </location>
</feature>
<dbReference type="FunFam" id="3.30.390.30:FF:000001">
    <property type="entry name" value="Dihydrolipoyl dehydrogenase"/>
    <property type="match status" value="1"/>
</dbReference>
<evidence type="ECO:0000256" key="3">
    <source>
        <dbReference type="ARBA" id="ARBA00016961"/>
    </source>
</evidence>
<feature type="domain" description="Pyridine nucleotide-disulphide oxidoreductase dimerisation" evidence="15">
    <location>
        <begin position="340"/>
        <end position="445"/>
    </location>
</feature>
<dbReference type="GO" id="GO:0006103">
    <property type="term" value="P:2-oxoglutarate metabolic process"/>
    <property type="evidence" value="ECO:0007669"/>
    <property type="project" value="TreeGrafter"/>
</dbReference>
<reference evidence="17 18" key="1">
    <citation type="submission" date="2019-06" db="EMBL/GenBank/DDBJ databases">
        <title>Draft Genome Sequence of Candidatus Phytoplasma pini-Related Strain MDPP: A Resource for Comparative Genomics of Gymnosperm-infecting Phytoplasmas.</title>
        <authorList>
            <person name="Cai W."/>
            <person name="Costanzo S."/>
            <person name="Shao J."/>
            <person name="Zhao Y."/>
            <person name="Davis R."/>
        </authorList>
    </citation>
    <scope>NUCLEOTIDE SEQUENCE [LARGE SCALE GENOMIC DNA]</scope>
    <source>
        <strain evidence="17 18">MDPP</strain>
    </source>
</reference>
<accession>A0A559KJJ0</accession>
<dbReference type="EMBL" id="VIAE01000004">
    <property type="protein sequence ID" value="TVY12277.1"/>
    <property type="molecule type" value="Genomic_DNA"/>
</dbReference>
<keyword evidence="5 12" id="KW-0274">FAD</keyword>
<dbReference type="InterPro" id="IPR023753">
    <property type="entry name" value="FAD/NAD-binding_dom"/>
</dbReference>
<dbReference type="SUPFAM" id="SSF51905">
    <property type="entry name" value="FAD/NAD(P)-binding domain"/>
    <property type="match status" value="1"/>
</dbReference>
<evidence type="ECO:0000256" key="6">
    <source>
        <dbReference type="ARBA" id="ARBA00023002"/>
    </source>
</evidence>
<feature type="binding site" evidence="12">
    <location>
        <position position="265"/>
    </location>
    <ligand>
        <name>NAD(+)</name>
        <dbReference type="ChEBI" id="CHEBI:57540"/>
    </ligand>
</feature>
<dbReference type="PROSITE" id="PS00076">
    <property type="entry name" value="PYRIDINE_REDOX_1"/>
    <property type="match status" value="1"/>
</dbReference>
<evidence type="ECO:0000256" key="1">
    <source>
        <dbReference type="ARBA" id="ARBA00007532"/>
    </source>
</evidence>
<comment type="catalytic activity">
    <reaction evidence="10 14">
        <text>N(6)-[(R)-dihydrolipoyl]-L-lysyl-[protein] + NAD(+) = N(6)-[(R)-lipoyl]-L-lysyl-[protein] + NADH + H(+)</text>
        <dbReference type="Rhea" id="RHEA:15045"/>
        <dbReference type="Rhea" id="RHEA-COMP:10474"/>
        <dbReference type="Rhea" id="RHEA-COMP:10475"/>
        <dbReference type="ChEBI" id="CHEBI:15378"/>
        <dbReference type="ChEBI" id="CHEBI:57540"/>
        <dbReference type="ChEBI" id="CHEBI:57945"/>
        <dbReference type="ChEBI" id="CHEBI:83099"/>
        <dbReference type="ChEBI" id="CHEBI:83100"/>
        <dbReference type="EC" id="1.8.1.4"/>
    </reaction>
</comment>
<evidence type="ECO:0000259" key="16">
    <source>
        <dbReference type="Pfam" id="PF07992"/>
    </source>
</evidence>
<comment type="cofactor">
    <cofactor evidence="12 14">
        <name>FAD</name>
        <dbReference type="ChEBI" id="CHEBI:57692"/>
    </cofactor>
    <text evidence="12 14">Binds 1 FAD per subunit.</text>
</comment>
<dbReference type="GO" id="GO:0004148">
    <property type="term" value="F:dihydrolipoyl dehydrogenase (NADH) activity"/>
    <property type="evidence" value="ECO:0007669"/>
    <property type="project" value="UniProtKB-EC"/>
</dbReference>
<dbReference type="InterPro" id="IPR050151">
    <property type="entry name" value="Class-I_Pyr_Nuc-Dis_Oxidored"/>
</dbReference>
<keyword evidence="6 14" id="KW-0560">Oxidoreductase</keyword>
<dbReference type="PANTHER" id="PTHR22912">
    <property type="entry name" value="DISULFIDE OXIDOREDUCTASE"/>
    <property type="match status" value="1"/>
</dbReference>
<dbReference type="PANTHER" id="PTHR22912:SF151">
    <property type="entry name" value="DIHYDROLIPOYL DEHYDROGENASE, MITOCHONDRIAL"/>
    <property type="match status" value="1"/>
</dbReference>
<dbReference type="InterPro" id="IPR012999">
    <property type="entry name" value="Pyr_OxRdtase_I_AS"/>
</dbReference>
<evidence type="ECO:0000256" key="5">
    <source>
        <dbReference type="ARBA" id="ARBA00022827"/>
    </source>
</evidence>
<evidence type="ECO:0000256" key="14">
    <source>
        <dbReference type="RuleBase" id="RU003692"/>
    </source>
</evidence>
<protein>
    <recommendedName>
        <fullName evidence="3 14">Dihydrolipoyl dehydrogenase</fullName>
        <ecNumber evidence="2 14">1.8.1.4</ecNumber>
    </recommendedName>
</protein>
<dbReference type="GO" id="GO:0005737">
    <property type="term" value="C:cytoplasm"/>
    <property type="evidence" value="ECO:0007669"/>
    <property type="project" value="UniProtKB-ARBA"/>
</dbReference>
<evidence type="ECO:0000313" key="17">
    <source>
        <dbReference type="EMBL" id="TVY12277.1"/>
    </source>
</evidence>
<feature type="binding site" evidence="12">
    <location>
        <begin position="179"/>
        <end position="186"/>
    </location>
    <ligand>
        <name>NAD(+)</name>
        <dbReference type="ChEBI" id="CHEBI:57540"/>
    </ligand>
</feature>
<evidence type="ECO:0000256" key="8">
    <source>
        <dbReference type="ARBA" id="ARBA00023157"/>
    </source>
</evidence>
<dbReference type="InterPro" id="IPR006258">
    <property type="entry name" value="Lipoamide_DH"/>
</dbReference>
<sequence length="459" mass="50791">MLKYDILVIGSGPGGYVAAIKASQLGAKVALIEDHKVGGMCLNYGCIPTKAYLKSAKIFHFLNNASNFGINASVTINFNWLSVLERKNKIVKQLINGINHLLKKNKIDVYHGFAEALTPHQIKVNEKILKTKKLIIATGASALIPPIQGVQEAYQKGTLYTSKEIVNLDKYPKKIIIIGGGVISVEFATIFNKFGSEVIIIEKQNSILNTMDKDIINTYTQKLIKNGIKIFTESQVNLVKDREVHYLYKNEQKQEKADIILLAIGNKPNLKGIEKLNLVTEKSGIVTDNFLKTSVEDVYAIGDVNGKFMLAHVATHEGIVAVFHALEQTLHLKPMNYDHIPSCIYGFPEIASIGFTEEQLKQKNISYKTFKFPVSAIGKALVDGETEGFAKIIVEQKNLKILGMHILAYNATDLISEIGLAMEFNATAYDVAHTIHPHPTLSELTLETVLGVIDKPIHI</sequence>
<evidence type="ECO:0000256" key="7">
    <source>
        <dbReference type="ARBA" id="ARBA00023027"/>
    </source>
</evidence>
<dbReference type="Pfam" id="PF07992">
    <property type="entry name" value="Pyr_redox_2"/>
    <property type="match status" value="1"/>
</dbReference>
<dbReference type="PRINTS" id="PR00368">
    <property type="entry name" value="FADPNR"/>
</dbReference>
<dbReference type="Proteomes" id="UP000320078">
    <property type="component" value="Unassembled WGS sequence"/>
</dbReference>
<keyword evidence="9 14" id="KW-0676">Redox-active center</keyword>
<dbReference type="RefSeq" id="WP_144658373.1">
    <property type="nucleotide sequence ID" value="NZ_VIAE01000004.1"/>
</dbReference>
<feature type="active site" description="Proton acceptor" evidence="11">
    <location>
        <position position="438"/>
    </location>
</feature>
<dbReference type="PRINTS" id="PR00411">
    <property type="entry name" value="PNDRDTASEI"/>
</dbReference>
<dbReference type="NCBIfam" id="TIGR01350">
    <property type="entry name" value="lipoamide_DH"/>
    <property type="match status" value="1"/>
</dbReference>
<keyword evidence="7 12" id="KW-0520">NAD</keyword>
<dbReference type="InterPro" id="IPR036188">
    <property type="entry name" value="FAD/NAD-bd_sf"/>
</dbReference>
<feature type="binding site" evidence="12">
    <location>
        <position position="202"/>
    </location>
    <ligand>
        <name>NAD(+)</name>
        <dbReference type="ChEBI" id="CHEBI:57540"/>
    </ligand>
</feature>
<evidence type="ECO:0000256" key="13">
    <source>
        <dbReference type="PIRSR" id="PIRSR000350-4"/>
    </source>
</evidence>
<evidence type="ECO:0000313" key="18">
    <source>
        <dbReference type="Proteomes" id="UP000320078"/>
    </source>
</evidence>
<gene>
    <name evidence="17" type="primary">lpd</name>
    <name evidence="17" type="ORF">MDPP_00224</name>
</gene>
<proteinExistence type="inferred from homology"/>
<feature type="binding site" evidence="12">
    <location>
        <position position="303"/>
    </location>
    <ligand>
        <name>FAD</name>
        <dbReference type="ChEBI" id="CHEBI:57692"/>
    </ligand>
</feature>
<feature type="domain" description="FAD/NAD(P)-binding" evidence="16">
    <location>
        <begin position="4"/>
        <end position="318"/>
    </location>
</feature>
<evidence type="ECO:0000259" key="15">
    <source>
        <dbReference type="Pfam" id="PF02852"/>
    </source>
</evidence>
<comment type="miscellaneous">
    <text evidence="14">The active site is a redox-active disulfide bond.</text>
</comment>
<dbReference type="OrthoDB" id="9807946at2"/>
<evidence type="ECO:0000256" key="10">
    <source>
        <dbReference type="ARBA" id="ARBA00049187"/>
    </source>
</evidence>
<feature type="binding site" evidence="12">
    <location>
        <position position="50"/>
    </location>
    <ligand>
        <name>FAD</name>
        <dbReference type="ChEBI" id="CHEBI:57692"/>
    </ligand>
</feature>
<feature type="binding site" evidence="12">
    <location>
        <begin position="309"/>
        <end position="312"/>
    </location>
    <ligand>
        <name>FAD</name>
        <dbReference type="ChEBI" id="CHEBI:57692"/>
    </ligand>
</feature>
<keyword evidence="8" id="KW-1015">Disulfide bond</keyword>
<keyword evidence="4 14" id="KW-0285">Flavoprotein</keyword>
<evidence type="ECO:0000256" key="9">
    <source>
        <dbReference type="ARBA" id="ARBA00023284"/>
    </source>
</evidence>
<keyword evidence="18" id="KW-1185">Reference proteome</keyword>
<name>A0A559KJJ0_9MOLU</name>
<dbReference type="GO" id="GO:0050660">
    <property type="term" value="F:flavin adenine dinucleotide binding"/>
    <property type="evidence" value="ECO:0007669"/>
    <property type="project" value="InterPro"/>
</dbReference>
<dbReference type="InterPro" id="IPR001100">
    <property type="entry name" value="Pyr_nuc-diS_OxRdtase"/>
</dbReference>
<evidence type="ECO:0000256" key="4">
    <source>
        <dbReference type="ARBA" id="ARBA00022630"/>
    </source>
</evidence>
<dbReference type="InterPro" id="IPR004099">
    <property type="entry name" value="Pyr_nucl-diS_OxRdtase_dimer"/>
</dbReference>
<dbReference type="Gene3D" id="3.30.390.30">
    <property type="match status" value="1"/>
</dbReference>
<comment type="similarity">
    <text evidence="1 14">Belongs to the class-I pyridine nucleotide-disulfide oxidoreductase family.</text>
</comment>
<evidence type="ECO:0000256" key="11">
    <source>
        <dbReference type="PIRSR" id="PIRSR000350-2"/>
    </source>
</evidence>
<organism evidence="17 18">
    <name type="scientific">Candidatus Phytoplasma pini</name>
    <dbReference type="NCBI Taxonomy" id="267362"/>
    <lineage>
        <taxon>Bacteria</taxon>
        <taxon>Bacillati</taxon>
        <taxon>Mycoplasmatota</taxon>
        <taxon>Mollicutes</taxon>
        <taxon>Acholeplasmatales</taxon>
        <taxon>Acholeplasmataceae</taxon>
        <taxon>Candidatus Phytoplasma</taxon>
    </lineage>
</organism>
<comment type="caution">
    <text evidence="17">The sequence shown here is derived from an EMBL/GenBank/DDBJ whole genome shotgun (WGS) entry which is preliminary data.</text>
</comment>
<dbReference type="AlphaFoldDB" id="A0A559KJJ0"/>
<keyword evidence="12" id="KW-0547">Nucleotide-binding</keyword>
<dbReference type="InterPro" id="IPR016156">
    <property type="entry name" value="FAD/NAD-linked_Rdtase_dimer_sf"/>
</dbReference>
<evidence type="ECO:0000256" key="12">
    <source>
        <dbReference type="PIRSR" id="PIRSR000350-3"/>
    </source>
</evidence>